<dbReference type="GO" id="GO:0003677">
    <property type="term" value="F:DNA binding"/>
    <property type="evidence" value="ECO:0007669"/>
    <property type="project" value="UniProtKB-UniRule"/>
</dbReference>
<dbReference type="RefSeq" id="WP_165270402.1">
    <property type="nucleotide sequence ID" value="NZ_JAALLS010000021.1"/>
</dbReference>
<dbReference type="InterPro" id="IPR036390">
    <property type="entry name" value="WH_DNA-bd_sf"/>
</dbReference>
<dbReference type="SUPFAM" id="SSF46785">
    <property type="entry name" value="Winged helix' DNA-binding domain"/>
    <property type="match status" value="1"/>
</dbReference>
<protein>
    <recommendedName>
        <fullName evidence="4">HTH-type transcriptional regulator</fullName>
    </recommendedName>
</protein>
<dbReference type="GO" id="GO:0003700">
    <property type="term" value="F:DNA-binding transcription factor activity"/>
    <property type="evidence" value="ECO:0007669"/>
    <property type="project" value="InterPro"/>
</dbReference>
<evidence type="ECO:0000313" key="5">
    <source>
        <dbReference type="EMBL" id="NGP89541.1"/>
    </source>
</evidence>
<keyword evidence="3 4" id="KW-0804">Transcription</keyword>
<sequence length="161" mass="18718">MSDHPKLTQQIVADFAEGYSNFGLNPLMGRIVGLLIISEDPQSLDDFVEKLEMSKGPISQICRRLKERGLIEKVWIPGDRKDYYQAADDIFGKAYANQINKMQKNIEIAEKYLMQAQSMDSSSAAFIKKQMKIMKSFYELMDEYNEKFMDAWEEKHKEITE</sequence>
<keyword evidence="2 4" id="KW-0238">DNA-binding</keyword>
<evidence type="ECO:0000256" key="1">
    <source>
        <dbReference type="ARBA" id="ARBA00023015"/>
    </source>
</evidence>
<dbReference type="InterPro" id="IPR011991">
    <property type="entry name" value="ArsR-like_HTH"/>
</dbReference>
<comment type="caution">
    <text evidence="5">The sequence shown here is derived from an EMBL/GenBank/DDBJ whole genome shotgun (WGS) entry which is preliminary data.</text>
</comment>
<accession>A0A6M1TC28</accession>
<dbReference type="AlphaFoldDB" id="A0A6M1TC28"/>
<keyword evidence="6" id="KW-1185">Reference proteome</keyword>
<comment type="similarity">
    <text evidence="4">Belongs to the GbsR family.</text>
</comment>
<dbReference type="PANTHER" id="PTHR38465">
    <property type="entry name" value="HTH-TYPE TRANSCRIPTIONAL REGULATOR MJ1563-RELATED"/>
    <property type="match status" value="1"/>
</dbReference>
<organism evidence="5 6">
    <name type="scientific">Fodinibius halophilus</name>
    <dbReference type="NCBI Taxonomy" id="1736908"/>
    <lineage>
        <taxon>Bacteria</taxon>
        <taxon>Pseudomonadati</taxon>
        <taxon>Balneolota</taxon>
        <taxon>Balneolia</taxon>
        <taxon>Balneolales</taxon>
        <taxon>Balneolaceae</taxon>
        <taxon>Fodinibius</taxon>
    </lineage>
</organism>
<dbReference type="PANTHER" id="PTHR38465:SF1">
    <property type="entry name" value="HTH-TYPE TRANSCRIPTIONAL REGULATOR MJ1563-RELATED"/>
    <property type="match status" value="1"/>
</dbReference>
<dbReference type="EMBL" id="JAALLS010000021">
    <property type="protein sequence ID" value="NGP89541.1"/>
    <property type="molecule type" value="Genomic_DNA"/>
</dbReference>
<evidence type="ECO:0000256" key="4">
    <source>
        <dbReference type="PIRNR" id="PIRNR006707"/>
    </source>
</evidence>
<dbReference type="PIRSF" id="PIRSF006707">
    <property type="entry name" value="MJ1563"/>
    <property type="match status" value="1"/>
</dbReference>
<dbReference type="InterPro" id="IPR026282">
    <property type="entry name" value="MJ1563"/>
</dbReference>
<name>A0A6M1TC28_9BACT</name>
<dbReference type="CDD" id="cd00090">
    <property type="entry name" value="HTH_ARSR"/>
    <property type="match status" value="1"/>
</dbReference>
<dbReference type="Proteomes" id="UP000479132">
    <property type="component" value="Unassembled WGS sequence"/>
</dbReference>
<dbReference type="InterPro" id="IPR036388">
    <property type="entry name" value="WH-like_DNA-bd_sf"/>
</dbReference>
<gene>
    <name evidence="5" type="ORF">G3569_14375</name>
</gene>
<reference evidence="5 6" key="1">
    <citation type="submission" date="2020-02" db="EMBL/GenBank/DDBJ databases">
        <title>Aliifodinibius halophilus 2W32, complete genome.</title>
        <authorList>
            <person name="Li Y."/>
            <person name="Wu S."/>
        </authorList>
    </citation>
    <scope>NUCLEOTIDE SEQUENCE [LARGE SCALE GENOMIC DNA]</scope>
    <source>
        <strain evidence="5 6">2W32</strain>
    </source>
</reference>
<evidence type="ECO:0000256" key="3">
    <source>
        <dbReference type="ARBA" id="ARBA00023163"/>
    </source>
</evidence>
<proteinExistence type="inferred from homology"/>
<dbReference type="InterPro" id="IPR052362">
    <property type="entry name" value="HTH-GbsR_regulator"/>
</dbReference>
<dbReference type="Gene3D" id="1.10.10.10">
    <property type="entry name" value="Winged helix-like DNA-binding domain superfamily/Winged helix DNA-binding domain"/>
    <property type="match status" value="1"/>
</dbReference>
<evidence type="ECO:0000256" key="2">
    <source>
        <dbReference type="ARBA" id="ARBA00023125"/>
    </source>
</evidence>
<evidence type="ECO:0000313" key="6">
    <source>
        <dbReference type="Proteomes" id="UP000479132"/>
    </source>
</evidence>
<keyword evidence="1 4" id="KW-0805">Transcription regulation</keyword>